<feature type="compositionally biased region" description="Low complexity" evidence="1">
    <location>
        <begin position="119"/>
        <end position="137"/>
    </location>
</feature>
<feature type="transmembrane region" description="Helical" evidence="2">
    <location>
        <begin position="35"/>
        <end position="55"/>
    </location>
</feature>
<organism evidence="3">
    <name type="scientific">Streptomyces sp. R44</name>
    <dbReference type="NCBI Taxonomy" id="3238633"/>
    <lineage>
        <taxon>Bacteria</taxon>
        <taxon>Bacillati</taxon>
        <taxon>Actinomycetota</taxon>
        <taxon>Actinomycetes</taxon>
        <taxon>Kitasatosporales</taxon>
        <taxon>Streptomycetaceae</taxon>
        <taxon>Streptomyces</taxon>
    </lineage>
</organism>
<keyword evidence="2" id="KW-1133">Transmembrane helix</keyword>
<dbReference type="AlphaFoldDB" id="A0AB39TBE0"/>
<protein>
    <submittedName>
        <fullName evidence="3">Uncharacterized protein</fullName>
    </submittedName>
</protein>
<evidence type="ECO:0000256" key="1">
    <source>
        <dbReference type="SAM" id="MobiDB-lite"/>
    </source>
</evidence>
<feature type="region of interest" description="Disordered" evidence="1">
    <location>
        <begin position="97"/>
        <end position="137"/>
    </location>
</feature>
<dbReference type="RefSeq" id="WP_369147858.1">
    <property type="nucleotide sequence ID" value="NZ_CP163444.1"/>
</dbReference>
<feature type="transmembrane region" description="Helical" evidence="2">
    <location>
        <begin position="6"/>
        <end position="23"/>
    </location>
</feature>
<feature type="transmembrane region" description="Helical" evidence="2">
    <location>
        <begin position="61"/>
        <end position="82"/>
    </location>
</feature>
<accession>A0AB39TBE0</accession>
<evidence type="ECO:0000256" key="2">
    <source>
        <dbReference type="SAM" id="Phobius"/>
    </source>
</evidence>
<keyword evidence="2" id="KW-0812">Transmembrane</keyword>
<name>A0AB39TBE0_9ACTN</name>
<evidence type="ECO:0000313" key="3">
    <source>
        <dbReference type="EMBL" id="XDQ75335.1"/>
    </source>
</evidence>
<sequence length="137" mass="14010">MQVSTLGLWGAGAFGAVIGWIAYRTLRRAAAGSRIADLVTIIAALGGGAVVNNQFAEPDLFAAYGIGLFVGFFGYFVAGLLVDRSEARAKARLRAEVPVPAEASDAVPAPREEAGAGPSTSTSASTSASTSTWMGEE</sequence>
<proteinExistence type="predicted"/>
<keyword evidence="2" id="KW-0472">Membrane</keyword>
<dbReference type="EMBL" id="CP163444">
    <property type="protein sequence ID" value="XDQ75335.1"/>
    <property type="molecule type" value="Genomic_DNA"/>
</dbReference>
<gene>
    <name evidence="3" type="ORF">AB5J54_34510</name>
</gene>
<reference evidence="3" key="1">
    <citation type="submission" date="2024-07" db="EMBL/GenBank/DDBJ databases">
        <authorList>
            <person name="Yu S.T."/>
        </authorList>
    </citation>
    <scope>NUCLEOTIDE SEQUENCE</scope>
    <source>
        <strain evidence="3">R44</strain>
    </source>
</reference>